<name>A0AAP5LR39_PAEAM</name>
<evidence type="ECO:0000256" key="10">
    <source>
        <dbReference type="PIRNR" id="PIRNR000804"/>
    </source>
</evidence>
<dbReference type="EMBL" id="JAVDTR010000016">
    <property type="protein sequence ID" value="MDR6726305.1"/>
    <property type="molecule type" value="Genomic_DNA"/>
</dbReference>
<dbReference type="GO" id="GO:0005737">
    <property type="term" value="C:cytoplasm"/>
    <property type="evidence" value="ECO:0007669"/>
    <property type="project" value="UniProtKB-SubCell"/>
</dbReference>
<feature type="domain" description="DNA polymerase III beta sliding clamp central" evidence="12">
    <location>
        <begin position="135"/>
        <end position="248"/>
    </location>
</feature>
<dbReference type="Proteomes" id="UP001254832">
    <property type="component" value="Unassembled WGS sequence"/>
</dbReference>
<comment type="function">
    <text evidence="10">Confers DNA tethering and processivity to DNA polymerases and other proteins. Acts as a clamp, forming a ring around DNA (a reaction catalyzed by the clamp-loading complex) which diffuses in an ATP-independent manner freely and bidirectionally along dsDNA. Initially characterized for its ability to contact the catalytic subunit of DNA polymerase III (Pol III), a complex, multichain enzyme responsible for most of the replicative synthesis in bacteria; Pol III exhibits 3'-5' exonuclease proofreading activity. The beta chain is required for initiation of replication as well as for processivity of DNA replication.</text>
</comment>
<evidence type="ECO:0000313" key="15">
    <source>
        <dbReference type="Proteomes" id="UP001254832"/>
    </source>
</evidence>
<dbReference type="GO" id="GO:0008408">
    <property type="term" value="F:3'-5' exonuclease activity"/>
    <property type="evidence" value="ECO:0007669"/>
    <property type="project" value="InterPro"/>
</dbReference>
<dbReference type="CDD" id="cd00140">
    <property type="entry name" value="beta_clamp"/>
    <property type="match status" value="1"/>
</dbReference>
<comment type="caution">
    <text evidence="14">The sequence shown here is derived from an EMBL/GenBank/DDBJ whole genome shotgun (WGS) entry which is preliminary data.</text>
</comment>
<protein>
    <recommendedName>
        <fullName evidence="3 10">Beta sliding clamp</fullName>
    </recommendedName>
</protein>
<dbReference type="InterPro" id="IPR022637">
    <property type="entry name" value="DNA_polIII_beta_cen"/>
</dbReference>
<proteinExistence type="inferred from homology"/>
<gene>
    <name evidence="14" type="ORF">J2W91_004816</name>
</gene>
<evidence type="ECO:0000313" key="14">
    <source>
        <dbReference type="EMBL" id="MDR6726305.1"/>
    </source>
</evidence>
<dbReference type="SMART" id="SM00480">
    <property type="entry name" value="POL3Bc"/>
    <property type="match status" value="1"/>
</dbReference>
<evidence type="ECO:0000259" key="11">
    <source>
        <dbReference type="Pfam" id="PF00712"/>
    </source>
</evidence>
<comment type="subcellular location">
    <subcellularLocation>
        <location evidence="1 10">Cytoplasm</location>
    </subcellularLocation>
</comment>
<dbReference type="GO" id="GO:0006271">
    <property type="term" value="P:DNA strand elongation involved in DNA replication"/>
    <property type="evidence" value="ECO:0007669"/>
    <property type="project" value="TreeGrafter"/>
</dbReference>
<feature type="domain" description="DNA polymerase III beta sliding clamp N-terminal" evidence="11">
    <location>
        <begin position="2"/>
        <end position="122"/>
    </location>
</feature>
<evidence type="ECO:0000256" key="7">
    <source>
        <dbReference type="ARBA" id="ARBA00022705"/>
    </source>
</evidence>
<evidence type="ECO:0000256" key="2">
    <source>
        <dbReference type="ARBA" id="ARBA00010752"/>
    </source>
</evidence>
<keyword evidence="5 10" id="KW-0808">Transferase</keyword>
<keyword evidence="8 10" id="KW-0239">DNA-directed DNA polymerase</keyword>
<dbReference type="GO" id="GO:0009360">
    <property type="term" value="C:DNA polymerase III complex"/>
    <property type="evidence" value="ECO:0007669"/>
    <property type="project" value="InterPro"/>
</dbReference>
<dbReference type="SUPFAM" id="SSF55979">
    <property type="entry name" value="DNA clamp"/>
    <property type="match status" value="3"/>
</dbReference>
<evidence type="ECO:0000259" key="12">
    <source>
        <dbReference type="Pfam" id="PF02767"/>
    </source>
</evidence>
<dbReference type="Pfam" id="PF02768">
    <property type="entry name" value="DNA_pol3_beta_3"/>
    <property type="match status" value="1"/>
</dbReference>
<evidence type="ECO:0000256" key="5">
    <source>
        <dbReference type="ARBA" id="ARBA00022679"/>
    </source>
</evidence>
<organism evidence="14 15">
    <name type="scientific">Paenibacillus amylolyticus</name>
    <dbReference type="NCBI Taxonomy" id="1451"/>
    <lineage>
        <taxon>Bacteria</taxon>
        <taxon>Bacillati</taxon>
        <taxon>Bacillota</taxon>
        <taxon>Bacilli</taxon>
        <taxon>Bacillales</taxon>
        <taxon>Paenibacillaceae</taxon>
        <taxon>Paenibacillus</taxon>
    </lineage>
</organism>
<dbReference type="PIRSF" id="PIRSF000804">
    <property type="entry name" value="DNA_pol_III_b"/>
    <property type="match status" value="1"/>
</dbReference>
<dbReference type="NCBIfam" id="TIGR00663">
    <property type="entry name" value="dnan"/>
    <property type="match status" value="1"/>
</dbReference>
<keyword evidence="9" id="KW-0238">DNA-binding</keyword>
<dbReference type="Gene3D" id="3.70.10.10">
    <property type="match status" value="1"/>
</dbReference>
<comment type="subunit">
    <text evidence="10">Forms a ring-shaped head-to-tail homodimer around DNA.</text>
</comment>
<comment type="similarity">
    <text evidence="2 10">Belongs to the beta sliding clamp family.</text>
</comment>
<keyword evidence="6 10" id="KW-0548">Nucleotidyltransferase</keyword>
<accession>A0AAP5LR39</accession>
<dbReference type="AlphaFoldDB" id="A0AAP5LR39"/>
<dbReference type="PANTHER" id="PTHR30478:SF0">
    <property type="entry name" value="BETA SLIDING CLAMP"/>
    <property type="match status" value="1"/>
</dbReference>
<evidence type="ECO:0000259" key="13">
    <source>
        <dbReference type="Pfam" id="PF02768"/>
    </source>
</evidence>
<evidence type="ECO:0000256" key="8">
    <source>
        <dbReference type="ARBA" id="ARBA00022932"/>
    </source>
</evidence>
<keyword evidence="4 10" id="KW-0963">Cytoplasm</keyword>
<keyword evidence="7 10" id="KW-0235">DNA replication</keyword>
<evidence type="ECO:0000256" key="6">
    <source>
        <dbReference type="ARBA" id="ARBA00022695"/>
    </source>
</evidence>
<dbReference type="InterPro" id="IPR022634">
    <property type="entry name" value="DNA_polIII_beta_N"/>
</dbReference>
<sequence length="375" mass="41700">MLVHISKDCLTIAIQHVLKAVSASTPVPILTGIHIQAFDEEVILTASNSSLTIQYRISQHQTMNVLRPGRIVIPAKYMYEVVRKCDKGIITLEVVDPRVLTIRTEHSFIRLSGMDPEEFPVIHDVTNFSKLQIQLNSVQFNSCIKQVTGVVSTAENRPVLTGVRLSYSNELLHMTATDGIRFASRTLKVENKTNISGSAIVPGKNLYEVSKILDHEEHTVEIEIGLKLIRFTSQNIVIQSNLLEGVYPVTHSVIPTSCISDVIVNTSLLMQALERATVLASERVVRIEATSNNLEIKSTLDMIGDVLDQVPMNKHIGEHFNISFNGKFLKDIINSITSDDVRIQFTGKMSPLVIQPLDEKLGDTIFLITPVRTAI</sequence>
<evidence type="ECO:0000256" key="1">
    <source>
        <dbReference type="ARBA" id="ARBA00004496"/>
    </source>
</evidence>
<dbReference type="Pfam" id="PF00712">
    <property type="entry name" value="DNA_pol3_beta"/>
    <property type="match status" value="1"/>
</dbReference>
<dbReference type="GO" id="GO:0003887">
    <property type="term" value="F:DNA-directed DNA polymerase activity"/>
    <property type="evidence" value="ECO:0007669"/>
    <property type="project" value="UniProtKB-UniRule"/>
</dbReference>
<dbReference type="InterPro" id="IPR001001">
    <property type="entry name" value="DNA_polIII_beta"/>
</dbReference>
<evidence type="ECO:0000256" key="9">
    <source>
        <dbReference type="ARBA" id="ARBA00023125"/>
    </source>
</evidence>
<evidence type="ECO:0000256" key="4">
    <source>
        <dbReference type="ARBA" id="ARBA00022490"/>
    </source>
</evidence>
<dbReference type="Gene3D" id="3.10.150.10">
    <property type="entry name" value="DNA Polymerase III, subunit A, domain 2"/>
    <property type="match status" value="1"/>
</dbReference>
<dbReference type="GO" id="GO:0003677">
    <property type="term" value="F:DNA binding"/>
    <property type="evidence" value="ECO:0007669"/>
    <property type="project" value="UniProtKB-UniRule"/>
</dbReference>
<dbReference type="Pfam" id="PF02767">
    <property type="entry name" value="DNA_pol3_beta_2"/>
    <property type="match status" value="1"/>
</dbReference>
<reference evidence="14" key="1">
    <citation type="submission" date="2023-07" db="EMBL/GenBank/DDBJ databases">
        <title>Sorghum-associated microbial communities from plants grown in Nebraska, USA.</title>
        <authorList>
            <person name="Schachtman D."/>
        </authorList>
    </citation>
    <scope>NUCLEOTIDE SEQUENCE</scope>
    <source>
        <strain evidence="14">BE80</strain>
    </source>
</reference>
<dbReference type="InterPro" id="IPR046938">
    <property type="entry name" value="DNA_clamp_sf"/>
</dbReference>
<evidence type="ECO:0000256" key="3">
    <source>
        <dbReference type="ARBA" id="ARBA00021035"/>
    </source>
</evidence>
<dbReference type="RefSeq" id="WP_310144457.1">
    <property type="nucleotide sequence ID" value="NZ_JAVDTR010000016.1"/>
</dbReference>
<feature type="domain" description="DNA polymerase III beta sliding clamp C-terminal" evidence="13">
    <location>
        <begin position="252"/>
        <end position="358"/>
    </location>
</feature>
<dbReference type="InterPro" id="IPR022635">
    <property type="entry name" value="DNA_polIII_beta_C"/>
</dbReference>
<dbReference type="PANTHER" id="PTHR30478">
    <property type="entry name" value="DNA POLYMERASE III SUBUNIT BETA"/>
    <property type="match status" value="1"/>
</dbReference>